<dbReference type="AlphaFoldDB" id="A0A381V113"/>
<proteinExistence type="predicted"/>
<evidence type="ECO:0000313" key="2">
    <source>
        <dbReference type="EMBL" id="SVA34060.1"/>
    </source>
</evidence>
<dbReference type="EMBL" id="UINC01007567">
    <property type="protein sequence ID" value="SVA34060.1"/>
    <property type="molecule type" value="Genomic_DNA"/>
</dbReference>
<evidence type="ECO:0000256" key="1">
    <source>
        <dbReference type="SAM" id="MobiDB-lite"/>
    </source>
</evidence>
<accession>A0A381V113</accession>
<reference evidence="2" key="1">
    <citation type="submission" date="2018-05" db="EMBL/GenBank/DDBJ databases">
        <authorList>
            <person name="Lanie J.A."/>
            <person name="Ng W.-L."/>
            <person name="Kazmierczak K.M."/>
            <person name="Andrzejewski T.M."/>
            <person name="Davidsen T.M."/>
            <person name="Wayne K.J."/>
            <person name="Tettelin H."/>
            <person name="Glass J.I."/>
            <person name="Rusch D."/>
            <person name="Podicherti R."/>
            <person name="Tsui H.-C.T."/>
            <person name="Winkler M.E."/>
        </authorList>
    </citation>
    <scope>NUCLEOTIDE SEQUENCE</scope>
</reference>
<dbReference type="InterPro" id="IPR021474">
    <property type="entry name" value="DUF3127"/>
</dbReference>
<gene>
    <name evidence="2" type="ORF">METZ01_LOCUS86914</name>
</gene>
<feature type="compositionally biased region" description="Acidic residues" evidence="1">
    <location>
        <begin position="113"/>
        <end position="122"/>
    </location>
</feature>
<feature type="region of interest" description="Disordered" evidence="1">
    <location>
        <begin position="97"/>
        <end position="122"/>
    </location>
</feature>
<dbReference type="Pfam" id="PF11325">
    <property type="entry name" value="DUF3127"/>
    <property type="match status" value="1"/>
</dbReference>
<name>A0A381V113_9ZZZZ</name>
<sequence>MELLGKIKVIGEVKTYGEKGFRKRELVLTTEEQYPQHILIEFVQNNCELLDNFQITETVRIGINIRGREWVNPEGETKFFNSIQGWRIESIDEQVSEDLPENLPATDSKDESQDLTEDDLPF</sequence>
<protein>
    <recommendedName>
        <fullName evidence="3">DUF3127 domain-containing protein</fullName>
    </recommendedName>
</protein>
<organism evidence="2">
    <name type="scientific">marine metagenome</name>
    <dbReference type="NCBI Taxonomy" id="408172"/>
    <lineage>
        <taxon>unclassified sequences</taxon>
        <taxon>metagenomes</taxon>
        <taxon>ecological metagenomes</taxon>
    </lineage>
</organism>
<evidence type="ECO:0008006" key="3">
    <source>
        <dbReference type="Google" id="ProtNLM"/>
    </source>
</evidence>